<accession>A0A5J6L3W0</accession>
<dbReference type="PANTHER" id="PTHR11092:SF0">
    <property type="entry name" value="EPIMERASE FAMILY PROTEIN SDR39U1"/>
    <property type="match status" value="1"/>
</dbReference>
<dbReference type="KEGG" id="mlz:F6J85_08945"/>
<proteinExistence type="predicted"/>
<reference evidence="4" key="1">
    <citation type="submission" date="2019-09" db="EMBL/GenBank/DDBJ databases">
        <title>Mumia zhuanghuii sp. nov. isolated from the intestinal contents of plateau pika (Ochotona curzoniae) in the Qinghai-Tibet plateau of China.</title>
        <authorList>
            <person name="Tian Z."/>
        </authorList>
    </citation>
    <scope>NUCLEOTIDE SEQUENCE [LARGE SCALE GENOMIC DNA]</scope>
    <source>
        <strain evidence="4">L-031</strain>
    </source>
</reference>
<dbReference type="Pfam" id="PF01370">
    <property type="entry name" value="Epimerase"/>
    <property type="match status" value="1"/>
</dbReference>
<dbReference type="SUPFAM" id="SSF51735">
    <property type="entry name" value="NAD(P)-binding Rossmann-fold domains"/>
    <property type="match status" value="1"/>
</dbReference>
<dbReference type="InterPro" id="IPR013549">
    <property type="entry name" value="DUF1731"/>
</dbReference>
<dbReference type="InterPro" id="IPR036291">
    <property type="entry name" value="NAD(P)-bd_dom_sf"/>
</dbReference>
<sequence length="349" mass="38305">MSGGAVQPRAVVAGASGFVGSALVDSLGGRGYEVKTIGRSGDAVWGDTAGIAALIDGAEVLVNLAGKSVNCRYTDANRDEVLRSRVETTRQLREAVRVASRAPRVWLNASTATIYRHAMDRPHTEAAGEVGTGFSVDVARAWEREFFAGDLPGTRRVALRMAIVLGDGPATRMLLRLARVGLGGPQIDGWWFPHRRYRGIGTQASGDGRSAVHRTRGRQRFSWVHLEDVLAATHFLIERDDLSGPVNLAAPHPVDNRTLMRTLRRAVGMPVGLPAYRWMLEPAMWVLRTEPELVLKSRWMLPKTLTDAGFEFRHPELEGAVAELRSRRRVAALSEPMPSPVNRAAVRQR</sequence>
<keyword evidence="4" id="KW-1185">Reference proteome</keyword>
<dbReference type="Proteomes" id="UP000325516">
    <property type="component" value="Chromosome"/>
</dbReference>
<dbReference type="Pfam" id="PF08338">
    <property type="entry name" value="DUF1731"/>
    <property type="match status" value="1"/>
</dbReference>
<evidence type="ECO:0000259" key="1">
    <source>
        <dbReference type="Pfam" id="PF01370"/>
    </source>
</evidence>
<dbReference type="InterPro" id="IPR001509">
    <property type="entry name" value="Epimerase_deHydtase"/>
</dbReference>
<evidence type="ECO:0000313" key="3">
    <source>
        <dbReference type="EMBL" id="QEW03218.1"/>
    </source>
</evidence>
<dbReference type="AlphaFoldDB" id="A0A5J6L3W0"/>
<dbReference type="PANTHER" id="PTHR11092">
    <property type="entry name" value="SUGAR NUCLEOTIDE EPIMERASE RELATED"/>
    <property type="match status" value="1"/>
</dbReference>
<feature type="domain" description="NAD-dependent epimerase/dehydratase" evidence="1">
    <location>
        <begin position="11"/>
        <end position="127"/>
    </location>
</feature>
<organism evidence="3 4">
    <name type="scientific">Microbacterium lushaniae</name>
    <dbReference type="NCBI Taxonomy" id="2614639"/>
    <lineage>
        <taxon>Bacteria</taxon>
        <taxon>Bacillati</taxon>
        <taxon>Actinomycetota</taxon>
        <taxon>Actinomycetes</taxon>
        <taxon>Micrococcales</taxon>
        <taxon>Microbacteriaceae</taxon>
        <taxon>Microbacterium</taxon>
    </lineage>
</organism>
<dbReference type="RefSeq" id="WP_150924693.1">
    <property type="nucleotide sequence ID" value="NZ_CP044232.1"/>
</dbReference>
<name>A0A5J6L3W0_9MICO</name>
<gene>
    <name evidence="3" type="ORF">F6J85_08945</name>
</gene>
<feature type="domain" description="DUF1731" evidence="2">
    <location>
        <begin position="289"/>
        <end position="324"/>
    </location>
</feature>
<dbReference type="EMBL" id="CP044232">
    <property type="protein sequence ID" value="QEW03218.1"/>
    <property type="molecule type" value="Genomic_DNA"/>
</dbReference>
<evidence type="ECO:0000313" key="4">
    <source>
        <dbReference type="Proteomes" id="UP000325516"/>
    </source>
</evidence>
<protein>
    <submittedName>
        <fullName evidence="3">DUF1731 domain-containing protein</fullName>
    </submittedName>
</protein>
<evidence type="ECO:0000259" key="2">
    <source>
        <dbReference type="Pfam" id="PF08338"/>
    </source>
</evidence>
<dbReference type="Gene3D" id="3.40.50.720">
    <property type="entry name" value="NAD(P)-binding Rossmann-like Domain"/>
    <property type="match status" value="1"/>
</dbReference>